<evidence type="ECO:0000256" key="8">
    <source>
        <dbReference type="ARBA" id="ARBA00023157"/>
    </source>
</evidence>
<feature type="transmembrane region" description="Helical" evidence="14">
    <location>
        <begin position="160"/>
        <end position="178"/>
    </location>
</feature>
<evidence type="ECO:0000256" key="11">
    <source>
        <dbReference type="ARBA" id="ARBA00023224"/>
    </source>
</evidence>
<keyword evidence="9 12" id="KW-0675">Receptor</keyword>
<dbReference type="GO" id="GO:0005886">
    <property type="term" value="C:plasma membrane"/>
    <property type="evidence" value="ECO:0007669"/>
    <property type="project" value="UniProtKB-SubCell"/>
</dbReference>
<keyword evidence="4 12" id="KW-0812">Transmembrane</keyword>
<dbReference type="AlphaFoldDB" id="A0A914AHQ8"/>
<dbReference type="Gene3D" id="1.20.1070.10">
    <property type="entry name" value="Rhodopsin 7-helix transmembrane proteins"/>
    <property type="match status" value="1"/>
</dbReference>
<dbReference type="Proteomes" id="UP000887568">
    <property type="component" value="Unplaced"/>
</dbReference>
<protein>
    <recommendedName>
        <fullName evidence="15">G-protein coupled receptors family 1 profile domain-containing protein</fullName>
    </recommendedName>
</protein>
<dbReference type="PROSITE" id="PS00237">
    <property type="entry name" value="G_PROTEIN_RECEP_F1_1"/>
    <property type="match status" value="1"/>
</dbReference>
<dbReference type="PRINTS" id="PR01012">
    <property type="entry name" value="NRPEPTIDEYR"/>
</dbReference>
<keyword evidence="10" id="KW-0325">Glycoprotein</keyword>
<comment type="subcellular location">
    <subcellularLocation>
        <location evidence="1">Cell membrane</location>
        <topology evidence="1">Multi-pass membrane protein</topology>
    </subcellularLocation>
</comment>
<feature type="transmembrane region" description="Helical" evidence="14">
    <location>
        <begin position="86"/>
        <end position="109"/>
    </location>
</feature>
<dbReference type="PROSITE" id="PS50262">
    <property type="entry name" value="G_PROTEIN_RECEP_F1_2"/>
    <property type="match status" value="1"/>
</dbReference>
<evidence type="ECO:0000256" key="2">
    <source>
        <dbReference type="ARBA" id="ARBA00010663"/>
    </source>
</evidence>
<feature type="region of interest" description="Disordered" evidence="13">
    <location>
        <begin position="350"/>
        <end position="380"/>
    </location>
</feature>
<evidence type="ECO:0000256" key="7">
    <source>
        <dbReference type="ARBA" id="ARBA00023136"/>
    </source>
</evidence>
<dbReference type="SUPFAM" id="SSF81321">
    <property type="entry name" value="Family A G protein-coupled receptor-like"/>
    <property type="match status" value="1"/>
</dbReference>
<evidence type="ECO:0000256" key="9">
    <source>
        <dbReference type="ARBA" id="ARBA00023170"/>
    </source>
</evidence>
<dbReference type="OrthoDB" id="5975336at2759"/>
<dbReference type="InterPro" id="IPR017452">
    <property type="entry name" value="GPCR_Rhodpsn_7TM"/>
</dbReference>
<evidence type="ECO:0000313" key="17">
    <source>
        <dbReference type="Proteomes" id="UP000887568"/>
    </source>
</evidence>
<keyword evidence="6 12" id="KW-0297">G-protein coupled receptor</keyword>
<evidence type="ECO:0000256" key="10">
    <source>
        <dbReference type="ARBA" id="ARBA00023180"/>
    </source>
</evidence>
<proteinExistence type="inferred from homology"/>
<evidence type="ECO:0000256" key="4">
    <source>
        <dbReference type="ARBA" id="ARBA00022692"/>
    </source>
</evidence>
<feature type="transmembrane region" description="Helical" evidence="14">
    <location>
        <begin position="129"/>
        <end position="148"/>
    </location>
</feature>
<name>A0A914AHQ8_PATMI</name>
<evidence type="ECO:0000256" key="6">
    <source>
        <dbReference type="ARBA" id="ARBA00023040"/>
    </source>
</evidence>
<keyword evidence="3" id="KW-1003">Cell membrane</keyword>
<dbReference type="Pfam" id="PF00001">
    <property type="entry name" value="7tm_1"/>
    <property type="match status" value="1"/>
</dbReference>
<evidence type="ECO:0000256" key="3">
    <source>
        <dbReference type="ARBA" id="ARBA00022475"/>
    </source>
</evidence>
<dbReference type="RefSeq" id="XP_038063213.1">
    <property type="nucleotide sequence ID" value="XM_038207285.1"/>
</dbReference>
<dbReference type="InterPro" id="IPR000611">
    <property type="entry name" value="NPY_rcpt"/>
</dbReference>
<dbReference type="PANTHER" id="PTHR24238">
    <property type="entry name" value="G-PROTEIN COUPLED RECEPTOR"/>
    <property type="match status" value="1"/>
</dbReference>
<dbReference type="EnsemblMetazoa" id="XM_038207285.1">
    <property type="protein sequence ID" value="XP_038063213.1"/>
    <property type="gene ID" value="LOC119733922"/>
</dbReference>
<dbReference type="InterPro" id="IPR000276">
    <property type="entry name" value="GPCR_Rhodpsn"/>
</dbReference>
<keyword evidence="8" id="KW-1015">Disulfide bond</keyword>
<keyword evidence="11 12" id="KW-0807">Transducer</keyword>
<feature type="transmembrane region" description="Helical" evidence="14">
    <location>
        <begin position="306"/>
        <end position="327"/>
    </location>
</feature>
<keyword evidence="7 14" id="KW-0472">Membrane</keyword>
<feature type="domain" description="G-protein coupled receptors family 1 profile" evidence="15">
    <location>
        <begin position="64"/>
        <end position="325"/>
    </location>
</feature>
<dbReference type="GeneID" id="119733922"/>
<evidence type="ECO:0000313" key="16">
    <source>
        <dbReference type="EnsemblMetazoa" id="XP_038063213.1"/>
    </source>
</evidence>
<evidence type="ECO:0000256" key="1">
    <source>
        <dbReference type="ARBA" id="ARBA00004651"/>
    </source>
</evidence>
<organism evidence="16 17">
    <name type="scientific">Patiria miniata</name>
    <name type="common">Bat star</name>
    <name type="synonym">Asterina miniata</name>
    <dbReference type="NCBI Taxonomy" id="46514"/>
    <lineage>
        <taxon>Eukaryota</taxon>
        <taxon>Metazoa</taxon>
        <taxon>Echinodermata</taxon>
        <taxon>Eleutherozoa</taxon>
        <taxon>Asterozoa</taxon>
        <taxon>Asteroidea</taxon>
        <taxon>Valvatacea</taxon>
        <taxon>Valvatida</taxon>
        <taxon>Asterinidae</taxon>
        <taxon>Patiria</taxon>
    </lineage>
</organism>
<comment type="similarity">
    <text evidence="2 12">Belongs to the G-protein coupled receptor 1 family.</text>
</comment>
<feature type="transmembrane region" description="Helical" evidence="14">
    <location>
        <begin position="265"/>
        <end position="286"/>
    </location>
</feature>
<dbReference type="PRINTS" id="PR00237">
    <property type="entry name" value="GPCRRHODOPSN"/>
</dbReference>
<dbReference type="PANTHER" id="PTHR24238:SF74">
    <property type="entry name" value="PROKINETICIN RECEPTOR 2"/>
    <property type="match status" value="1"/>
</dbReference>
<evidence type="ECO:0000256" key="12">
    <source>
        <dbReference type="RuleBase" id="RU000688"/>
    </source>
</evidence>
<evidence type="ECO:0000259" key="15">
    <source>
        <dbReference type="PROSITE" id="PS50262"/>
    </source>
</evidence>
<feature type="transmembrane region" description="Helical" evidence="14">
    <location>
        <begin position="212"/>
        <end position="234"/>
    </location>
</feature>
<feature type="compositionally biased region" description="Polar residues" evidence="13">
    <location>
        <begin position="364"/>
        <end position="380"/>
    </location>
</feature>
<reference evidence="16" key="1">
    <citation type="submission" date="2022-11" db="UniProtKB">
        <authorList>
            <consortium name="EnsemblMetazoa"/>
        </authorList>
    </citation>
    <scope>IDENTIFICATION</scope>
</reference>
<dbReference type="OMA" id="CYLAIVW"/>
<accession>A0A914AHQ8</accession>
<keyword evidence="17" id="KW-1185">Reference proteome</keyword>
<evidence type="ECO:0000256" key="13">
    <source>
        <dbReference type="SAM" id="MobiDB-lite"/>
    </source>
</evidence>
<feature type="transmembrane region" description="Helical" evidence="14">
    <location>
        <begin position="48"/>
        <end position="74"/>
    </location>
</feature>
<keyword evidence="5 14" id="KW-1133">Transmembrane helix</keyword>
<evidence type="ECO:0000256" key="14">
    <source>
        <dbReference type="SAM" id="Phobius"/>
    </source>
</evidence>
<dbReference type="GO" id="GO:0004983">
    <property type="term" value="F:neuropeptide Y receptor activity"/>
    <property type="evidence" value="ECO:0007669"/>
    <property type="project" value="InterPro"/>
</dbReference>
<dbReference type="FunFam" id="1.20.1070.10:FF:000069">
    <property type="entry name" value="Prokineticin receptor 2"/>
    <property type="match status" value="1"/>
</dbReference>
<evidence type="ECO:0000256" key="5">
    <source>
        <dbReference type="ARBA" id="ARBA00022989"/>
    </source>
</evidence>
<sequence length="399" mass="44746">MGPADDDVGNWTSDLSYWNGTWDYSWPYDGVMDCYDVDKIQVHPALKVFLTVTFALTIVVSGLGDSLLVFIILFHKRLRTVTNLMIANLAVSDALTALLSAPFTLHYYVTDNWAFGGVMCPLVGTIKNVSLYVSVNTLLVIAVDRFVGIFNPLRPRMGKGTLSVILSAVWLFSVLITIPTPLYTATTSGLDCKGQTVTFCNEFWHNATAGKVYMVIISVFEFVLPAIVMGVVYIKIAAQLWFHRHPPGHETPRHREITLVRKQKIIPMLITVVVAFFLCWAPYYAFNLAWHFHATNLAGFAFQYSLYYIVESVAMLNAVISTVIYFIMSPVFREEFWCLVYRCWPGCRGAGGGRRGRRKGFAKNGSQQATRTGSGFSQTMRNGHYYAVPKTTDTAEARL</sequence>